<comment type="caution">
    <text evidence="2">The sequence shown here is derived from an EMBL/GenBank/DDBJ whole genome shotgun (WGS) entry which is preliminary data.</text>
</comment>
<gene>
    <name evidence="2" type="ORF">TSA66_04160</name>
</gene>
<name>A0A0C2BQ37_9BURK</name>
<sequence length="96" mass="10761">MLAIQCNKPTSTGSKRGTTSEDGEKMPIYEYTRRTGKRLTYTIEYDQGEYFIQRDGLMKKAFPDAMATGMAPHEATADLMLRMAIADIEALNGMDE</sequence>
<proteinExistence type="predicted"/>
<evidence type="ECO:0000256" key="1">
    <source>
        <dbReference type="SAM" id="MobiDB-lite"/>
    </source>
</evidence>
<evidence type="ECO:0000313" key="2">
    <source>
        <dbReference type="EMBL" id="KIF80186.1"/>
    </source>
</evidence>
<feature type="region of interest" description="Disordered" evidence="1">
    <location>
        <begin position="1"/>
        <end position="25"/>
    </location>
</feature>
<feature type="compositionally biased region" description="Polar residues" evidence="1">
    <location>
        <begin position="7"/>
        <end position="17"/>
    </location>
</feature>
<dbReference type="EMBL" id="JWJG01000028">
    <property type="protein sequence ID" value="KIF80186.1"/>
    <property type="molecule type" value="Genomic_DNA"/>
</dbReference>
<accession>A0A0C2BQ37</accession>
<dbReference type="Proteomes" id="UP000031572">
    <property type="component" value="Unassembled WGS sequence"/>
</dbReference>
<protein>
    <submittedName>
        <fullName evidence="2">Uncharacterized protein</fullName>
    </submittedName>
</protein>
<reference evidence="2 3" key="1">
    <citation type="submission" date="2014-12" db="EMBL/GenBank/DDBJ databases">
        <title>Denitrispirillum autotrophicum gen. nov., sp. nov., Denitrifying, Facultatively Autotrophic Bacteria Isolated from Rice Paddy Soil.</title>
        <authorList>
            <person name="Ishii S."/>
            <person name="Ashida N."/>
            <person name="Ohno H."/>
            <person name="Otsuka S."/>
            <person name="Yokota A."/>
            <person name="Senoo K."/>
        </authorList>
    </citation>
    <scope>NUCLEOTIDE SEQUENCE [LARGE SCALE GENOMIC DNA]</scope>
    <source>
        <strain evidence="2 3">TSA66</strain>
    </source>
</reference>
<organism evidence="2 3">
    <name type="scientific">Noviherbaspirillum autotrophicum</name>
    <dbReference type="NCBI Taxonomy" id="709839"/>
    <lineage>
        <taxon>Bacteria</taxon>
        <taxon>Pseudomonadati</taxon>
        <taxon>Pseudomonadota</taxon>
        <taxon>Betaproteobacteria</taxon>
        <taxon>Burkholderiales</taxon>
        <taxon>Oxalobacteraceae</taxon>
        <taxon>Noviherbaspirillum</taxon>
    </lineage>
</organism>
<keyword evidence="3" id="KW-1185">Reference proteome</keyword>
<evidence type="ECO:0000313" key="3">
    <source>
        <dbReference type="Proteomes" id="UP000031572"/>
    </source>
</evidence>
<dbReference type="AlphaFoldDB" id="A0A0C2BQ37"/>